<comment type="caution">
    <text evidence="3">The sequence shown here is derived from an EMBL/GenBank/DDBJ whole genome shotgun (WGS) entry which is preliminary data.</text>
</comment>
<protein>
    <recommendedName>
        <fullName evidence="2">UPF0033 domain-containing protein</fullName>
    </recommendedName>
</protein>
<evidence type="ECO:0000313" key="4">
    <source>
        <dbReference type="Proteomes" id="UP000094023"/>
    </source>
</evidence>
<dbReference type="Gene3D" id="3.30.110.40">
    <property type="entry name" value="TusA-like domain"/>
    <property type="match status" value="1"/>
</dbReference>
<evidence type="ECO:0000313" key="3">
    <source>
        <dbReference type="EMBL" id="OAT21789.1"/>
    </source>
</evidence>
<dbReference type="PATRIC" id="fig|1354337.4.peg.3108"/>
<proteinExistence type="inferred from homology"/>
<feature type="domain" description="UPF0033" evidence="2">
    <location>
        <begin position="6"/>
        <end position="30"/>
    </location>
</feature>
<dbReference type="Pfam" id="PF01206">
    <property type="entry name" value="TusA"/>
    <property type="match status" value="1"/>
</dbReference>
<dbReference type="PANTHER" id="PTHR33279:SF6">
    <property type="entry name" value="SULFUR CARRIER PROTEIN YEDF-RELATED"/>
    <property type="match status" value="1"/>
</dbReference>
<evidence type="ECO:0000256" key="1">
    <source>
        <dbReference type="ARBA" id="ARBA00008984"/>
    </source>
</evidence>
<accession>A0A198FBM2</accession>
<dbReference type="AlphaFoldDB" id="A0A198FBM2"/>
<dbReference type="PROSITE" id="PS01148">
    <property type="entry name" value="UPF0033"/>
    <property type="match status" value="1"/>
</dbReference>
<dbReference type="Proteomes" id="UP000094023">
    <property type="component" value="Unassembled WGS sequence"/>
</dbReference>
<name>A0A198FBM2_9GAMM</name>
<gene>
    <name evidence="3" type="ORF">M983_3015</name>
</gene>
<dbReference type="EMBL" id="LXEN01000153">
    <property type="protein sequence ID" value="OAT21789.1"/>
    <property type="molecule type" value="Genomic_DNA"/>
</dbReference>
<dbReference type="InterPro" id="IPR036868">
    <property type="entry name" value="TusA-like_sf"/>
</dbReference>
<dbReference type="PANTHER" id="PTHR33279">
    <property type="entry name" value="SULFUR CARRIER PROTEIN YEDF-RELATED"/>
    <property type="match status" value="1"/>
</dbReference>
<sequence length="76" mass="8555">MKTVKLDTCGHLCPFPLIEAKKAIASMNKGDLLVIEYDCAQATDNIPRWAAEEGHEVVEFEQIADAQWQMQIKKGH</sequence>
<organism evidence="3 4">
    <name type="scientific">Proteus myxofaciens ATCC 19692</name>
    <dbReference type="NCBI Taxonomy" id="1354337"/>
    <lineage>
        <taxon>Bacteria</taxon>
        <taxon>Pseudomonadati</taxon>
        <taxon>Pseudomonadota</taxon>
        <taxon>Gammaproteobacteria</taxon>
        <taxon>Enterobacterales</taxon>
        <taxon>Morganellaceae</taxon>
        <taxon>Proteus</taxon>
    </lineage>
</organism>
<dbReference type="RefSeq" id="WP_066752880.1">
    <property type="nucleotide sequence ID" value="NZ_LXEN01000153.1"/>
</dbReference>
<dbReference type="OrthoDB" id="9797352at2"/>
<dbReference type="STRING" id="1354337.M983_3015"/>
<dbReference type="SUPFAM" id="SSF64307">
    <property type="entry name" value="SirA-like"/>
    <property type="match status" value="1"/>
</dbReference>
<keyword evidence="4" id="KW-1185">Reference proteome</keyword>
<comment type="similarity">
    <text evidence="1">Belongs to the sulfur carrier protein TusA family.</text>
</comment>
<reference evidence="3 4" key="1">
    <citation type="submission" date="2016-04" db="EMBL/GenBank/DDBJ databases">
        <title>ATOL: Assembling a taxonomically balanced genome-scale reconstruction of the evolutionary history of the Enterobacteriaceae.</title>
        <authorList>
            <person name="Plunkett G.III."/>
            <person name="Neeno-Eckwall E.C."/>
            <person name="Glasner J.D."/>
            <person name="Perna N.T."/>
        </authorList>
    </citation>
    <scope>NUCLEOTIDE SEQUENCE [LARGE SCALE GENOMIC DNA]</scope>
    <source>
        <strain evidence="3 4">ATCC 19692</strain>
    </source>
</reference>
<evidence type="ECO:0000259" key="2">
    <source>
        <dbReference type="PROSITE" id="PS01148"/>
    </source>
</evidence>
<dbReference type="InterPro" id="IPR001455">
    <property type="entry name" value="TusA-like"/>
</dbReference>
<dbReference type="CDD" id="cd00291">
    <property type="entry name" value="SirA_YedF_YeeD"/>
    <property type="match status" value="1"/>
</dbReference>